<comment type="caution">
    <text evidence="2">The sequence shown here is derived from an EMBL/GenBank/DDBJ whole genome shotgun (WGS) entry which is preliminary data.</text>
</comment>
<evidence type="ECO:0000313" key="3">
    <source>
        <dbReference type="Proteomes" id="UP001595690"/>
    </source>
</evidence>
<evidence type="ECO:0000313" key="2">
    <source>
        <dbReference type="EMBL" id="MFC3896491.1"/>
    </source>
</evidence>
<keyword evidence="3" id="KW-1185">Reference proteome</keyword>
<keyword evidence="1" id="KW-1133">Transmembrane helix</keyword>
<name>A0ABV8C3G5_9PSEU</name>
<accession>A0ABV8C3G5</accession>
<organism evidence="2 3">
    <name type="scientific">Lentzea rhizosphaerae</name>
    <dbReference type="NCBI Taxonomy" id="2041025"/>
    <lineage>
        <taxon>Bacteria</taxon>
        <taxon>Bacillati</taxon>
        <taxon>Actinomycetota</taxon>
        <taxon>Actinomycetes</taxon>
        <taxon>Pseudonocardiales</taxon>
        <taxon>Pseudonocardiaceae</taxon>
        <taxon>Lentzea</taxon>
    </lineage>
</organism>
<dbReference type="RefSeq" id="WP_382378026.1">
    <property type="nucleotide sequence ID" value="NZ_JBHRZI010000029.1"/>
</dbReference>
<keyword evidence="1" id="KW-0472">Membrane</keyword>
<dbReference type="PANTHER" id="PTHR37826">
    <property type="entry name" value="FLOTILLIN BAND_7_5 DOMAIN PROTEIN"/>
    <property type="match status" value="1"/>
</dbReference>
<sequence length="363" mass="40640">MTDPRGVASQTYPCGGCGARLEFAPGSTAMRCPYCGFQQEIHAVDRQVREIAYADLAVLPRKPVGTIGAYVFQCPRCAARTETNETATLCQFCGTPLVIDDAATGQIVPEAVLPFLLDRAAVREAMRGWTSSRWFAPSALKKVSEMESTKSTYVPHWTYDSQTVSQYRGQRGEYYWVTESYTDGDGNRQTRRVRRIRWRSAQGTVSRAFDDVLVPGSFVLPVKHVDELAPWPLLEAVPYQPQFLSGHSALRYDVEPEAGFEEAKNRMAPVINDDCRRDIGGDEQRVGSVNTQHHDVTFKLMLLPIWVATYVYAGRNWQILINGRTGEVQGQRPWSRTKIALAVILGILLVAAVAYLLYLRDVL</sequence>
<dbReference type="Gene3D" id="2.20.28.30">
    <property type="entry name" value="RNA polymerase ii, chain L"/>
    <property type="match status" value="1"/>
</dbReference>
<evidence type="ECO:0000256" key="1">
    <source>
        <dbReference type="SAM" id="Phobius"/>
    </source>
</evidence>
<evidence type="ECO:0008006" key="4">
    <source>
        <dbReference type="Google" id="ProtNLM"/>
    </source>
</evidence>
<feature type="transmembrane region" description="Helical" evidence="1">
    <location>
        <begin position="339"/>
        <end position="358"/>
    </location>
</feature>
<protein>
    <recommendedName>
        <fullName evidence="4">Zinc ribbon domain-containing protein</fullName>
    </recommendedName>
</protein>
<gene>
    <name evidence="2" type="ORF">ACFOWZ_33880</name>
</gene>
<proteinExistence type="predicted"/>
<dbReference type="PANTHER" id="PTHR37826:SF3">
    <property type="entry name" value="J DOMAIN-CONTAINING PROTEIN"/>
    <property type="match status" value="1"/>
</dbReference>
<keyword evidence="1" id="KW-0812">Transmembrane</keyword>
<reference evidence="3" key="1">
    <citation type="journal article" date="2019" name="Int. J. Syst. Evol. Microbiol.">
        <title>The Global Catalogue of Microorganisms (GCM) 10K type strain sequencing project: providing services to taxonomists for standard genome sequencing and annotation.</title>
        <authorList>
            <consortium name="The Broad Institute Genomics Platform"/>
            <consortium name="The Broad Institute Genome Sequencing Center for Infectious Disease"/>
            <person name="Wu L."/>
            <person name="Ma J."/>
        </authorList>
    </citation>
    <scope>NUCLEOTIDE SEQUENCE [LARGE SCALE GENOMIC DNA]</scope>
    <source>
        <strain evidence="3">CGMCC 4.7405</strain>
    </source>
</reference>
<dbReference type="Proteomes" id="UP001595690">
    <property type="component" value="Unassembled WGS sequence"/>
</dbReference>
<dbReference type="EMBL" id="JBHRZI010000029">
    <property type="protein sequence ID" value="MFC3896491.1"/>
    <property type="molecule type" value="Genomic_DNA"/>
</dbReference>